<name>A0A1A6A6D9_9TREE</name>
<dbReference type="EMBL" id="KI894030">
    <property type="protein sequence ID" value="OBR85623.1"/>
    <property type="molecule type" value="Genomic_DNA"/>
</dbReference>
<dbReference type="EMBL" id="CP144533">
    <property type="protein sequence ID" value="WWC60735.1"/>
    <property type="molecule type" value="Genomic_DNA"/>
</dbReference>
<feature type="region of interest" description="Disordered" evidence="1">
    <location>
        <begin position="1"/>
        <end position="25"/>
    </location>
</feature>
<dbReference type="OrthoDB" id="5590473at2759"/>
<reference evidence="3" key="2">
    <citation type="submission" date="2013-07" db="EMBL/GenBank/DDBJ databases">
        <authorList>
            <consortium name="The Broad Institute Genome Sequencing Platform"/>
            <person name="Cuomo C."/>
            <person name="Litvintseva A."/>
            <person name="Chen Y."/>
            <person name="Heitman J."/>
            <person name="Sun S."/>
            <person name="Springer D."/>
            <person name="Dromer F."/>
            <person name="Young S.K."/>
            <person name="Zeng Q."/>
            <person name="Gargeya S."/>
            <person name="Fitzgerald M."/>
            <person name="Abouelleil A."/>
            <person name="Alvarado L."/>
            <person name="Berlin A.M."/>
            <person name="Chapman S.B."/>
            <person name="Dewar J."/>
            <person name="Goldberg J."/>
            <person name="Griggs A."/>
            <person name="Gujja S."/>
            <person name="Hansen M."/>
            <person name="Howarth C."/>
            <person name="Imamovic A."/>
            <person name="Larimer J."/>
            <person name="McCowan C."/>
            <person name="Murphy C."/>
            <person name="Pearson M."/>
            <person name="Priest M."/>
            <person name="Roberts A."/>
            <person name="Saif S."/>
            <person name="Shea T."/>
            <person name="Sykes S."/>
            <person name="Wortman J."/>
            <person name="Nusbaum C."/>
            <person name="Birren B."/>
        </authorList>
    </citation>
    <scope>NUCLEOTIDE SEQUENCE</scope>
    <source>
        <strain evidence="3">CBS 10117</strain>
    </source>
</reference>
<protein>
    <recommendedName>
        <fullName evidence="5">NYN domain-containing protein</fullName>
    </recommendedName>
</protein>
<dbReference type="Proteomes" id="UP000078595">
    <property type="component" value="Chromosome 4"/>
</dbReference>
<dbReference type="GeneID" id="28967033"/>
<proteinExistence type="predicted"/>
<dbReference type="AlphaFoldDB" id="A0A1A6A6D9"/>
<evidence type="ECO:0000313" key="2">
    <source>
        <dbReference type="EMBL" id="OBR85623.1"/>
    </source>
</evidence>
<feature type="region of interest" description="Disordered" evidence="1">
    <location>
        <begin position="285"/>
        <end position="304"/>
    </location>
</feature>
<feature type="region of interest" description="Disordered" evidence="1">
    <location>
        <begin position="152"/>
        <end position="184"/>
    </location>
</feature>
<evidence type="ECO:0008006" key="5">
    <source>
        <dbReference type="Google" id="ProtNLM"/>
    </source>
</evidence>
<sequence>MPDGKAVDQYQSSALSVTPTPSPRPLTALDLLRAITSSSPLVNPGAMTPHPPGTPFHNLNSSQSPAHTSPVAIARDFAEQDGEKAIVSTDQPNNHLEPLDMSKAPSVLSTAESTVDTISVETDIRPRPLVKLVRTRIPGSKRYRTAIRVLRSSTPLTTDHEDTDEDPLDTRSQISAPVRPEPPTQFQRDISEIYGREILDKIEHQSKLDSTIGSTFPPMLRDLFPALSDLNMTVKIVNVFRRQLDLPLLDARRTDKIAMRRSIAKMREGLYIELMAALSLPLAPPPKAVETDGENTNTEGETEGELDKVTLTPTNLQILEKKLPKIFSAEKGLIKSFLAEEYKYACGEKLGHVVWQGGIGRMRGKGVDGFRGQHDIDGQTHVFVDHSNILHGLIQHLYVNPSDALPPRHLRTLSLPALSLLLRRGRFTPPGSLHLVASSPLQQNLDPLVRLGWEVSVLKRVELYEDEIEDSTSLKTITKPQAKISNHSEIGIARRYKEQGVDEILHLKILQVLNEKGFLPKKADRSSANTLVLATGDARGGQFNKDGFPGAVREALKRGWNVELWSFTSGLSRAWKETAKREKWYEMGKFTIWAMDDFAEQLVEVNQEEYL</sequence>
<organism evidence="2">
    <name type="scientific">Kwoniella dejecticola CBS 10117</name>
    <dbReference type="NCBI Taxonomy" id="1296121"/>
    <lineage>
        <taxon>Eukaryota</taxon>
        <taxon>Fungi</taxon>
        <taxon>Dikarya</taxon>
        <taxon>Basidiomycota</taxon>
        <taxon>Agaricomycotina</taxon>
        <taxon>Tremellomycetes</taxon>
        <taxon>Tremellales</taxon>
        <taxon>Cryptococcaceae</taxon>
        <taxon>Kwoniella</taxon>
    </lineage>
</organism>
<accession>A0A1A6A6D9</accession>
<dbReference type="RefSeq" id="XP_018263465.1">
    <property type="nucleotide sequence ID" value="XM_018406657.1"/>
</dbReference>
<evidence type="ECO:0000256" key="1">
    <source>
        <dbReference type="SAM" id="MobiDB-lite"/>
    </source>
</evidence>
<feature type="region of interest" description="Disordered" evidence="1">
    <location>
        <begin position="46"/>
        <end position="67"/>
    </location>
</feature>
<feature type="compositionally biased region" description="Polar residues" evidence="1">
    <location>
        <begin position="57"/>
        <end position="67"/>
    </location>
</feature>
<keyword evidence="4" id="KW-1185">Reference proteome</keyword>
<dbReference type="VEuPathDB" id="FungiDB:I303_03334"/>
<evidence type="ECO:0000313" key="3">
    <source>
        <dbReference type="EMBL" id="WWC60735.1"/>
    </source>
</evidence>
<reference evidence="3" key="3">
    <citation type="submission" date="2024-02" db="EMBL/GenBank/DDBJ databases">
        <title>Comparative genomics of Cryptococcus and Kwoniella reveals pathogenesis evolution and contrasting modes of karyotype evolution via chromosome fusion or intercentromeric recombination.</title>
        <authorList>
            <person name="Coelho M.A."/>
            <person name="David-Palma M."/>
            <person name="Shea T."/>
            <person name="Bowers K."/>
            <person name="McGinley-Smith S."/>
            <person name="Mohammad A.W."/>
            <person name="Gnirke A."/>
            <person name="Yurkov A.M."/>
            <person name="Nowrousian M."/>
            <person name="Sun S."/>
            <person name="Cuomo C.A."/>
            <person name="Heitman J."/>
        </authorList>
    </citation>
    <scope>NUCLEOTIDE SEQUENCE</scope>
    <source>
        <strain evidence="3">CBS 10117</strain>
    </source>
</reference>
<dbReference type="CDD" id="cd18724">
    <property type="entry name" value="PIN_LabA-like"/>
    <property type="match status" value="1"/>
</dbReference>
<gene>
    <name evidence="2" type="ORF">I303_03334</name>
    <name evidence="3" type="ORF">I303_103311</name>
</gene>
<dbReference type="KEGG" id="kdj:28967033"/>
<dbReference type="STRING" id="1296121.A0A1A6A6D9"/>
<feature type="compositionally biased region" description="Polar residues" evidence="1">
    <location>
        <begin position="9"/>
        <end position="19"/>
    </location>
</feature>
<evidence type="ECO:0000313" key="4">
    <source>
        <dbReference type="Proteomes" id="UP000078595"/>
    </source>
</evidence>
<reference evidence="2" key="1">
    <citation type="submission" date="2013-07" db="EMBL/GenBank/DDBJ databases">
        <title>The Genome Sequence of Cryptococcus dejecticola CBS10117.</title>
        <authorList>
            <consortium name="The Broad Institute Genome Sequencing Platform"/>
            <person name="Cuomo C."/>
            <person name="Litvintseva A."/>
            <person name="Chen Y."/>
            <person name="Heitman J."/>
            <person name="Sun S."/>
            <person name="Springer D."/>
            <person name="Dromer F."/>
            <person name="Young S.K."/>
            <person name="Zeng Q."/>
            <person name="Gargeya S."/>
            <person name="Fitzgerald M."/>
            <person name="Abouelleil A."/>
            <person name="Alvarado L."/>
            <person name="Berlin A.M."/>
            <person name="Chapman S.B."/>
            <person name="Dewar J."/>
            <person name="Goldberg J."/>
            <person name="Griggs A."/>
            <person name="Gujja S."/>
            <person name="Hansen M."/>
            <person name="Howarth C."/>
            <person name="Imamovic A."/>
            <person name="Larimer J."/>
            <person name="McCowan C."/>
            <person name="Murphy C."/>
            <person name="Pearson M."/>
            <person name="Priest M."/>
            <person name="Roberts A."/>
            <person name="Saif S."/>
            <person name="Shea T."/>
            <person name="Sykes S."/>
            <person name="Wortman J."/>
            <person name="Nusbaum C."/>
            <person name="Birren B."/>
        </authorList>
    </citation>
    <scope>NUCLEOTIDE SEQUENCE [LARGE SCALE GENOMIC DNA]</scope>
    <source>
        <strain evidence="2">CBS 10117</strain>
    </source>
</reference>